<evidence type="ECO:0000313" key="25">
    <source>
        <dbReference type="Proteomes" id="UP000289340"/>
    </source>
</evidence>
<comment type="caution">
    <text evidence="24">The sequence shown here is derived from an EMBL/GenBank/DDBJ whole genome shotgun (WGS) entry which is preliminary data.</text>
</comment>
<feature type="region of interest" description="Disordered" evidence="22">
    <location>
        <begin position="202"/>
        <end position="247"/>
    </location>
</feature>
<keyword evidence="10" id="KW-0747">Spliceosome</keyword>
<evidence type="ECO:0000256" key="9">
    <source>
        <dbReference type="ARBA" id="ARBA00022679"/>
    </source>
</evidence>
<organism evidence="24 25">
    <name type="scientific">Glycine soja</name>
    <name type="common">Wild soybean</name>
    <dbReference type="NCBI Taxonomy" id="3848"/>
    <lineage>
        <taxon>Eukaryota</taxon>
        <taxon>Viridiplantae</taxon>
        <taxon>Streptophyta</taxon>
        <taxon>Embryophyta</taxon>
        <taxon>Tracheophyta</taxon>
        <taxon>Spermatophyta</taxon>
        <taxon>Magnoliopsida</taxon>
        <taxon>eudicotyledons</taxon>
        <taxon>Gunneridae</taxon>
        <taxon>Pentapetalae</taxon>
        <taxon>rosids</taxon>
        <taxon>fabids</taxon>
        <taxon>Fabales</taxon>
        <taxon>Fabaceae</taxon>
        <taxon>Papilionoideae</taxon>
        <taxon>50 kb inversion clade</taxon>
        <taxon>NPAAA clade</taxon>
        <taxon>indigoferoid/millettioid clade</taxon>
        <taxon>Phaseoleae</taxon>
        <taxon>Glycine</taxon>
        <taxon>Glycine subgen. Soja</taxon>
    </lineage>
</organism>
<evidence type="ECO:0000256" key="10">
    <source>
        <dbReference type="ARBA" id="ARBA00022728"/>
    </source>
</evidence>
<keyword evidence="4" id="KW-0158">Chromosome</keyword>
<proteinExistence type="inferred from homology"/>
<evidence type="ECO:0000256" key="2">
    <source>
        <dbReference type="ARBA" id="ARBA00004286"/>
    </source>
</evidence>
<keyword evidence="12 24" id="KW-0418">Kinase</keyword>
<evidence type="ECO:0000256" key="3">
    <source>
        <dbReference type="ARBA" id="ARBA00012513"/>
    </source>
</evidence>
<keyword evidence="14" id="KW-0832">Ubl conjugation</keyword>
<feature type="region of interest" description="Disordered" evidence="22">
    <location>
        <begin position="796"/>
        <end position="815"/>
    </location>
</feature>
<dbReference type="PROSITE" id="PS50011">
    <property type="entry name" value="PROTEIN_KINASE_DOM"/>
    <property type="match status" value="1"/>
</dbReference>
<evidence type="ECO:0000256" key="20">
    <source>
        <dbReference type="ARBA" id="ARBA00031858"/>
    </source>
</evidence>
<keyword evidence="13" id="KW-0067">ATP-binding</keyword>
<evidence type="ECO:0000256" key="12">
    <source>
        <dbReference type="ARBA" id="ARBA00022777"/>
    </source>
</evidence>
<evidence type="ECO:0000313" key="24">
    <source>
        <dbReference type="EMBL" id="RZB43420.1"/>
    </source>
</evidence>
<evidence type="ECO:0000256" key="16">
    <source>
        <dbReference type="ARBA" id="ARBA00023187"/>
    </source>
</evidence>
<dbReference type="InterPro" id="IPR008271">
    <property type="entry name" value="Ser/Thr_kinase_AS"/>
</dbReference>
<keyword evidence="6" id="KW-0723">Serine/threonine-protein kinase</keyword>
<evidence type="ECO:0000256" key="1">
    <source>
        <dbReference type="ARBA" id="ARBA00004123"/>
    </source>
</evidence>
<feature type="compositionally biased region" description="Basic and acidic residues" evidence="22">
    <location>
        <begin position="375"/>
        <end position="399"/>
    </location>
</feature>
<feature type="region of interest" description="Disordered" evidence="22">
    <location>
        <begin position="279"/>
        <end position="725"/>
    </location>
</feature>
<dbReference type="EC" id="2.7.11.1" evidence="3"/>
<reference evidence="24 25" key="1">
    <citation type="submission" date="2018-09" db="EMBL/GenBank/DDBJ databases">
        <title>A high-quality reference genome of wild soybean provides a powerful tool to mine soybean genomes.</title>
        <authorList>
            <person name="Xie M."/>
            <person name="Chung C.Y.L."/>
            <person name="Li M.-W."/>
            <person name="Wong F.-L."/>
            <person name="Chan T.-F."/>
            <person name="Lam H.-M."/>
        </authorList>
    </citation>
    <scope>NUCLEOTIDE SEQUENCE [LARGE SCALE GENOMIC DNA]</scope>
    <source>
        <strain evidence="25">cv. W05</strain>
        <tissue evidence="24">Hypocotyl of etiolated seedlings</tissue>
    </source>
</reference>
<sequence>AFAVQYRCHRRNPTNTWCQKYFKVLQRRMFQKSCKNNYGRFSFCEEEGRIANRFDHDYNKEIEFNQRRKTDAESATGARSGASSGSELVRRSLSKFWRSSMTSSRVAVKPTMASPVASTLRTSNASKVEVAKKLVSTLVRHVRYSLVVLVVVGEVLESDPIRKLRACYNRSLLSHCSFVLAQNKQTLTLTLVETPYPIMATDARDSRRKYRRSSSPEDVDRSSKRHKHRHHSHRHRHGSKKRDEEIKFDDRTIGAVPSPTPHGHLPDDDDVEEGEILEDEALDGEVGKKETESDAEPGEIKVTGDRDVRSDNQNSGHLTKISVTRNEDIRDDKFISPAINAEDDVSPNCSSSETRDGKHAQARTDGVGNGFLDPKSSKGDKWHNGELGHFKGNEKLKGDFDDETLEANVRKAHYNRNSSSESGGGKYRMSGSSPSHGRYRSRSRSIGHTRDRSRSRSIIDEYAHSKRRRSDYDHDEERVRVRGREHGHGSVVDDRREYSTRYHNREARDRDRSRDRDVDRDLHREKKQEETSRGKEIEWEHKRGKERERSRERYRRDAEKDRSREREEDGDRRQEKERDRSWDTVFERDRRREKERDRSRDRTIGGKRDRDPENERDDKNRERRDDRYGHKDRDTANGKDRHLRHEDGNDNGDRYRKHSRHEENEYHWERKRNSDNPVKVYNSMGSTAEVDESKLTSSEVEPDDLEEDTLQLPEQEEEDLNRIKEESRRRREAIMEKYKKQHQQVEAVVGNEGNDKDADIPNDISEACDGKTDDADYVEPSFAVGKSPENVNVASKKISPAGGLGEGTPKSERSEDKFCDDIFGETPTGVRKSGKGDGLLIERVGLHDNWDDAEGYYSYRIGEILDSRYEVTAAHGRGVFSTVVRAKNLKMGNGEPEEVAIKIIRSNDTMYKAGMDELVILKKLVGADPDDKRHCVRFLSSFRYRNHLCLVFESLNMNLREVLKKFGRNIGLRLTAVRAYAKQLFIALKHLRNCGVLHCDIKPDNMLVNEAKNVLKLCDFGNAMFAGKNEVTPYLVSRFYRAPEIILGLPYDHPLDIWSVGCCLYELYIGKVLFPGFTNNDMLRLHMELKGPFPKKMLRKGAFTEQHFDQDLNFLATEEDPVTKRTIKRLILNIKPKDIGTLITGSPGEDPKMLANFKDLLEKVFVLDPDKRLTVSQALNHPFITGNELVLHLIHDGVSFWRQFYWMRLALFLKYCILAMQFLWGLSQHFRVGFCACVVSSDLTWCSWLCCCLGRGWLAQSRVGIQQYRGLANNPPDSKLNCSVYNGQRMTRPRPQFSSQNSLPQPVQLYTWLTKSSGKRVSRILHLTVNKINFPPLRNKLGLQKECSSDILTPL</sequence>
<dbReference type="SUPFAM" id="SSF56112">
    <property type="entry name" value="Protein kinase-like (PK-like)"/>
    <property type="match status" value="1"/>
</dbReference>
<keyword evidence="5" id="KW-1017">Isopeptide bond</keyword>
<evidence type="ECO:0000256" key="7">
    <source>
        <dbReference type="ARBA" id="ARBA00022553"/>
    </source>
</evidence>
<dbReference type="Proteomes" id="UP000289340">
    <property type="component" value="Chromosome 20"/>
</dbReference>
<evidence type="ECO:0000259" key="23">
    <source>
        <dbReference type="PROSITE" id="PS50011"/>
    </source>
</evidence>
<dbReference type="GO" id="GO:0005681">
    <property type="term" value="C:spliceosomal complex"/>
    <property type="evidence" value="ECO:0007669"/>
    <property type="project" value="UniProtKB-KW"/>
</dbReference>
<keyword evidence="25" id="KW-1185">Reference proteome</keyword>
<dbReference type="GO" id="GO:0045292">
    <property type="term" value="P:mRNA cis splicing, via spliceosome"/>
    <property type="evidence" value="ECO:0007669"/>
    <property type="project" value="InterPro"/>
</dbReference>
<evidence type="ECO:0000256" key="13">
    <source>
        <dbReference type="ARBA" id="ARBA00022840"/>
    </source>
</evidence>
<dbReference type="GO" id="GO:0005694">
    <property type="term" value="C:chromosome"/>
    <property type="evidence" value="ECO:0007669"/>
    <property type="project" value="UniProtKB-SubCell"/>
</dbReference>
<comment type="subcellular location">
    <subcellularLocation>
        <location evidence="2">Chromosome</location>
    </subcellularLocation>
    <subcellularLocation>
        <location evidence="1">Nucleus</location>
    </subcellularLocation>
</comment>
<dbReference type="SMART" id="SM00220">
    <property type="entry name" value="S_TKc"/>
    <property type="match status" value="1"/>
</dbReference>
<dbReference type="FunFam" id="1.10.510.10:FF:000078">
    <property type="entry name" value="Serine/threonine-protein kinase PRP4 homolog"/>
    <property type="match status" value="1"/>
</dbReference>
<feature type="compositionally biased region" description="Basic residues" evidence="22">
    <location>
        <begin position="437"/>
        <end position="447"/>
    </location>
</feature>
<keyword evidence="7" id="KW-0597">Phosphoprotein</keyword>
<feature type="compositionally biased region" description="Acidic residues" evidence="22">
    <location>
        <begin position="700"/>
        <end position="719"/>
    </location>
</feature>
<feature type="compositionally biased region" description="Polar residues" evidence="22">
    <location>
        <begin position="311"/>
        <end position="324"/>
    </location>
</feature>
<evidence type="ECO:0000256" key="4">
    <source>
        <dbReference type="ARBA" id="ARBA00022454"/>
    </source>
</evidence>
<evidence type="ECO:0000256" key="14">
    <source>
        <dbReference type="ARBA" id="ARBA00022843"/>
    </source>
</evidence>
<dbReference type="Gene3D" id="3.30.200.20">
    <property type="entry name" value="Phosphorylase Kinase, domain 1"/>
    <property type="match status" value="1"/>
</dbReference>
<keyword evidence="11" id="KW-0547">Nucleotide-binding</keyword>
<dbReference type="PANTHER" id="PTHR24058:SF103">
    <property type="entry name" value="SERINE_THREONINE-PROTEIN KINASE PRP4 HOMOLOG"/>
    <property type="match status" value="1"/>
</dbReference>
<dbReference type="GO" id="GO:0005524">
    <property type="term" value="F:ATP binding"/>
    <property type="evidence" value="ECO:0007669"/>
    <property type="project" value="UniProtKB-KW"/>
</dbReference>
<protein>
    <recommendedName>
        <fullName evidence="19">Serine/threonine-protein kinase PRP4 homolog</fullName>
        <ecNumber evidence="3">2.7.11.1</ecNumber>
    </recommendedName>
    <alternativeName>
        <fullName evidence="20">PRP4 pre-mRNA-processing factor 4 homolog</fullName>
    </alternativeName>
</protein>
<dbReference type="InterPro" id="IPR044092">
    <property type="entry name" value="STKc_PRP4"/>
</dbReference>
<feature type="non-terminal residue" evidence="24">
    <location>
        <position position="1"/>
    </location>
</feature>
<feature type="compositionally biased region" description="Basic and acidic residues" evidence="22">
    <location>
        <begin position="325"/>
        <end position="334"/>
    </location>
</feature>
<evidence type="ECO:0000256" key="11">
    <source>
        <dbReference type="ARBA" id="ARBA00022741"/>
    </source>
</evidence>
<feature type="domain" description="Protein kinase" evidence="23">
    <location>
        <begin position="869"/>
        <end position="1184"/>
    </location>
</feature>
<feature type="compositionally biased region" description="Basic and acidic residues" evidence="22">
    <location>
        <begin position="285"/>
        <end position="310"/>
    </location>
</feature>
<dbReference type="InterPro" id="IPR011009">
    <property type="entry name" value="Kinase-like_dom_sf"/>
</dbReference>
<feature type="compositionally biased region" description="Basic and acidic residues" evidence="22">
    <location>
        <begin position="448"/>
        <end position="674"/>
    </location>
</feature>
<accession>A0A445F3U0</accession>
<evidence type="ECO:0000256" key="19">
    <source>
        <dbReference type="ARBA" id="ARBA00023637"/>
    </source>
</evidence>
<dbReference type="FunFam" id="3.30.200.20:FF:000123">
    <property type="entry name" value="serine/threonine-protein kinase PRP4 homolog"/>
    <property type="match status" value="1"/>
</dbReference>
<dbReference type="Pfam" id="PF00069">
    <property type="entry name" value="Pkinase"/>
    <property type="match status" value="1"/>
</dbReference>
<keyword evidence="15" id="KW-0007">Acetylation</keyword>
<keyword evidence="17" id="KW-0539">Nucleus</keyword>
<evidence type="ECO:0000256" key="18">
    <source>
        <dbReference type="ARBA" id="ARBA00023596"/>
    </source>
</evidence>
<dbReference type="Gene3D" id="1.10.510.10">
    <property type="entry name" value="Transferase(Phosphotransferase) domain 1"/>
    <property type="match status" value="1"/>
</dbReference>
<keyword evidence="16" id="KW-0508">mRNA splicing</keyword>
<evidence type="ECO:0000256" key="5">
    <source>
        <dbReference type="ARBA" id="ARBA00022499"/>
    </source>
</evidence>
<keyword evidence="8" id="KW-0507">mRNA processing</keyword>
<dbReference type="PANTHER" id="PTHR24058">
    <property type="entry name" value="DUAL SPECIFICITY PROTEIN KINASE"/>
    <property type="match status" value="1"/>
</dbReference>
<dbReference type="InterPro" id="IPR050494">
    <property type="entry name" value="Ser_Thr_dual-spec_kinase"/>
</dbReference>
<dbReference type="GO" id="GO:0004674">
    <property type="term" value="F:protein serine/threonine kinase activity"/>
    <property type="evidence" value="ECO:0007669"/>
    <property type="project" value="UniProtKB-KW"/>
</dbReference>
<evidence type="ECO:0000256" key="6">
    <source>
        <dbReference type="ARBA" id="ARBA00022527"/>
    </source>
</evidence>
<comment type="subunit">
    <text evidence="21">Interacts with CLK1 C-terminus. Associates with the U5 snRNP and NCOR1 deacetylase complexes. Identified in the spliceosome C complex.</text>
</comment>
<dbReference type="CDD" id="cd14135">
    <property type="entry name" value="STKc_PRP4"/>
    <property type="match status" value="1"/>
</dbReference>
<evidence type="ECO:0000256" key="8">
    <source>
        <dbReference type="ARBA" id="ARBA00022664"/>
    </source>
</evidence>
<evidence type="ECO:0000256" key="22">
    <source>
        <dbReference type="SAM" id="MobiDB-lite"/>
    </source>
</evidence>
<comment type="similarity">
    <text evidence="18">Belongs to the protein kinase superfamily. CMGC Ser/Thr protein kinase family.</text>
</comment>
<name>A0A445F3U0_GLYSO</name>
<evidence type="ECO:0000256" key="21">
    <source>
        <dbReference type="ARBA" id="ARBA00046964"/>
    </source>
</evidence>
<dbReference type="EMBL" id="QZWG01000020">
    <property type="protein sequence ID" value="RZB43420.1"/>
    <property type="molecule type" value="Genomic_DNA"/>
</dbReference>
<evidence type="ECO:0000256" key="17">
    <source>
        <dbReference type="ARBA" id="ARBA00023242"/>
    </source>
</evidence>
<evidence type="ECO:0000256" key="15">
    <source>
        <dbReference type="ARBA" id="ARBA00022990"/>
    </source>
</evidence>
<keyword evidence="9" id="KW-0808">Transferase</keyword>
<feature type="compositionally biased region" description="Basic residues" evidence="22">
    <location>
        <begin position="223"/>
        <end position="240"/>
    </location>
</feature>
<dbReference type="PROSITE" id="PS00108">
    <property type="entry name" value="PROTEIN_KINASE_ST"/>
    <property type="match status" value="1"/>
</dbReference>
<gene>
    <name evidence="24" type="ORF">D0Y65_053815</name>
</gene>
<dbReference type="InterPro" id="IPR000719">
    <property type="entry name" value="Prot_kinase_dom"/>
</dbReference>